<name>A0ACB9Q7L6_BAUVA</name>
<proteinExistence type="predicted"/>
<dbReference type="EMBL" id="CM039426">
    <property type="protein sequence ID" value="KAI4356997.1"/>
    <property type="molecule type" value="Genomic_DNA"/>
</dbReference>
<protein>
    <submittedName>
        <fullName evidence="1">Uncharacterized protein</fullName>
    </submittedName>
</protein>
<accession>A0ACB9Q7L6</accession>
<evidence type="ECO:0000313" key="2">
    <source>
        <dbReference type="Proteomes" id="UP000828941"/>
    </source>
</evidence>
<sequence>MKDPDDVAAYRQSVERIRVHIFLAGLEKAFNPIRKEILRQDPLPSLEECYVFVRREDIRSTALTEDIERPEASALLSHRSNQTPHDRPKASNQKNPNSSEKQLYKCTHCNQNGHTKSRCFELVGYPDWWDPKKHRNSKRSNTTAIAQAQEDDSIPMSSALVTTTNGGEGNYLNVSLEVFLNPHMNLN</sequence>
<gene>
    <name evidence="1" type="ORF">L6164_000975</name>
</gene>
<keyword evidence="2" id="KW-1185">Reference proteome</keyword>
<organism evidence="1 2">
    <name type="scientific">Bauhinia variegata</name>
    <name type="common">Purple orchid tree</name>
    <name type="synonym">Phanera variegata</name>
    <dbReference type="NCBI Taxonomy" id="167791"/>
    <lineage>
        <taxon>Eukaryota</taxon>
        <taxon>Viridiplantae</taxon>
        <taxon>Streptophyta</taxon>
        <taxon>Embryophyta</taxon>
        <taxon>Tracheophyta</taxon>
        <taxon>Spermatophyta</taxon>
        <taxon>Magnoliopsida</taxon>
        <taxon>eudicotyledons</taxon>
        <taxon>Gunneridae</taxon>
        <taxon>Pentapetalae</taxon>
        <taxon>rosids</taxon>
        <taxon>fabids</taxon>
        <taxon>Fabales</taxon>
        <taxon>Fabaceae</taxon>
        <taxon>Cercidoideae</taxon>
        <taxon>Cercideae</taxon>
        <taxon>Bauhiniinae</taxon>
        <taxon>Bauhinia</taxon>
    </lineage>
</organism>
<reference evidence="1 2" key="1">
    <citation type="journal article" date="2022" name="DNA Res.">
        <title>Chromosomal-level genome assembly of the orchid tree Bauhinia variegata (Leguminosae; Cercidoideae) supports the allotetraploid origin hypothesis of Bauhinia.</title>
        <authorList>
            <person name="Zhong Y."/>
            <person name="Chen Y."/>
            <person name="Zheng D."/>
            <person name="Pang J."/>
            <person name="Liu Y."/>
            <person name="Luo S."/>
            <person name="Meng S."/>
            <person name="Qian L."/>
            <person name="Wei D."/>
            <person name="Dai S."/>
            <person name="Zhou R."/>
        </authorList>
    </citation>
    <scope>NUCLEOTIDE SEQUENCE [LARGE SCALE GENOMIC DNA]</scope>
    <source>
        <strain evidence="1">BV-YZ2020</strain>
    </source>
</reference>
<evidence type="ECO:0000313" key="1">
    <source>
        <dbReference type="EMBL" id="KAI4356997.1"/>
    </source>
</evidence>
<dbReference type="Proteomes" id="UP000828941">
    <property type="component" value="Chromosome 1"/>
</dbReference>
<comment type="caution">
    <text evidence="1">The sequence shown here is derived from an EMBL/GenBank/DDBJ whole genome shotgun (WGS) entry which is preliminary data.</text>
</comment>